<comment type="caution">
    <text evidence="1">The sequence shown here is derived from an EMBL/GenBank/DDBJ whole genome shotgun (WGS) entry which is preliminary data.</text>
</comment>
<name>A0AAW5VHS2_9LEPT</name>
<evidence type="ECO:0000313" key="1">
    <source>
        <dbReference type="EMBL" id="MCW7532389.1"/>
    </source>
</evidence>
<dbReference type="AlphaFoldDB" id="A0AAW5VHS2"/>
<protein>
    <recommendedName>
        <fullName evidence="3">Lipoprotein</fullName>
    </recommendedName>
</protein>
<dbReference type="Proteomes" id="UP001208540">
    <property type="component" value="Unassembled WGS sequence"/>
</dbReference>
<dbReference type="RefSeq" id="WP_265353604.1">
    <property type="nucleotide sequence ID" value="NZ_JAMQPL010000063.1"/>
</dbReference>
<dbReference type="EMBL" id="JAMQPL010000063">
    <property type="protein sequence ID" value="MCW7532389.1"/>
    <property type="molecule type" value="Genomic_DNA"/>
</dbReference>
<organism evidence="1 2">
    <name type="scientific">Leptospira soteropolitanensis</name>
    <dbReference type="NCBI Taxonomy" id="2950025"/>
    <lineage>
        <taxon>Bacteria</taxon>
        <taxon>Pseudomonadati</taxon>
        <taxon>Spirochaetota</taxon>
        <taxon>Spirochaetia</taxon>
        <taxon>Leptospirales</taxon>
        <taxon>Leptospiraceae</taxon>
        <taxon>Leptospira</taxon>
    </lineage>
</organism>
<sequence>MNQFKILIIFTCIILIQCVPNNQSARDRCKKGTQNKSGKEADVNFICSIATINYKRAEQNNDTALKDGALFSCLLAIEDLKDCDKKANIKFGISN</sequence>
<evidence type="ECO:0008006" key="3">
    <source>
        <dbReference type="Google" id="ProtNLM"/>
    </source>
</evidence>
<gene>
    <name evidence="1" type="ORF">ND862_19390</name>
</gene>
<evidence type="ECO:0000313" key="2">
    <source>
        <dbReference type="Proteomes" id="UP001208540"/>
    </source>
</evidence>
<proteinExistence type="predicted"/>
<reference evidence="1" key="1">
    <citation type="submission" date="2022-06" db="EMBL/GenBank/DDBJ databases">
        <title>Leptospira isolates from biofilms formed at urban environments.</title>
        <authorList>
            <person name="Ribeiro P.S."/>
            <person name="Sousa T."/>
            <person name="Carvalho N."/>
            <person name="Aburjaile F."/>
            <person name="Neves F."/>
            <person name="Oliveira D."/>
            <person name="Blanco L."/>
            <person name="Lima J."/>
            <person name="Costa F."/>
            <person name="Brenig B."/>
            <person name="Soares S."/>
            <person name="Ramos R."/>
            <person name="Goes-Neto A."/>
            <person name="Matiuzzi M."/>
            <person name="Azevedo V."/>
            <person name="Ristow P."/>
        </authorList>
    </citation>
    <scope>NUCLEOTIDE SEQUENCE</scope>
    <source>
        <strain evidence="1">VSF20</strain>
    </source>
</reference>
<accession>A0AAW5VHS2</accession>